<dbReference type="Pfam" id="PF05730">
    <property type="entry name" value="CFEM"/>
    <property type="match status" value="1"/>
</dbReference>
<keyword evidence="9" id="KW-1185">Reference proteome</keyword>
<evidence type="ECO:0000256" key="6">
    <source>
        <dbReference type="SAM" id="SignalP"/>
    </source>
</evidence>
<dbReference type="AlphaFoldDB" id="A0A0D7BLL7"/>
<reference evidence="8 9" key="1">
    <citation type="journal article" date="2015" name="Fungal Genet. Biol.">
        <title>Evolution of novel wood decay mechanisms in Agaricales revealed by the genome sequences of Fistulina hepatica and Cylindrobasidium torrendii.</title>
        <authorList>
            <person name="Floudas D."/>
            <person name="Held B.W."/>
            <person name="Riley R."/>
            <person name="Nagy L.G."/>
            <person name="Koehler G."/>
            <person name="Ransdell A.S."/>
            <person name="Younus H."/>
            <person name="Chow J."/>
            <person name="Chiniquy J."/>
            <person name="Lipzen A."/>
            <person name="Tritt A."/>
            <person name="Sun H."/>
            <person name="Haridas S."/>
            <person name="LaButti K."/>
            <person name="Ohm R.A."/>
            <person name="Kues U."/>
            <person name="Blanchette R.A."/>
            <person name="Grigoriev I.V."/>
            <person name="Minto R.E."/>
            <person name="Hibbett D.S."/>
        </authorList>
    </citation>
    <scope>NUCLEOTIDE SEQUENCE [LARGE SCALE GENOMIC DNA]</scope>
    <source>
        <strain evidence="8 9">FP15055 ss-10</strain>
    </source>
</reference>
<sequence>MLSLPFSLSLLVLPILAQAQSSASVTSSITGSATGTAIGQPSGSVTGSISGSGSVSGSASSTTTAQLPTLSGYSVCVSTCLQLAISAANCSSVAAVDCYCGNTDFENSLTDCVLANGNSGCPGELQQAEGLASDFCALASTSTSLSFTVTSVPTSSSTSSSASGSSHSSSASHTSSSPSSSASETPDGAIGLRSSLSNGAIYGVAVAFMSALLGAHILL</sequence>
<organism evidence="8 9">
    <name type="scientific">Cylindrobasidium torrendii FP15055 ss-10</name>
    <dbReference type="NCBI Taxonomy" id="1314674"/>
    <lineage>
        <taxon>Eukaryota</taxon>
        <taxon>Fungi</taxon>
        <taxon>Dikarya</taxon>
        <taxon>Basidiomycota</taxon>
        <taxon>Agaricomycotina</taxon>
        <taxon>Agaricomycetes</taxon>
        <taxon>Agaricomycetidae</taxon>
        <taxon>Agaricales</taxon>
        <taxon>Marasmiineae</taxon>
        <taxon>Physalacriaceae</taxon>
        <taxon>Cylindrobasidium</taxon>
    </lineage>
</organism>
<gene>
    <name evidence="8" type="ORF">CYLTODRAFT_450831</name>
</gene>
<feature type="chain" id="PRO_5002317413" description="CFEM domain-containing protein" evidence="6">
    <location>
        <begin position="20"/>
        <end position="219"/>
    </location>
</feature>
<evidence type="ECO:0000256" key="5">
    <source>
        <dbReference type="SAM" id="MobiDB-lite"/>
    </source>
</evidence>
<dbReference type="InterPro" id="IPR008427">
    <property type="entry name" value="Extracellular_membr_CFEM_dom"/>
</dbReference>
<proteinExistence type="predicted"/>
<feature type="signal peptide" evidence="6">
    <location>
        <begin position="1"/>
        <end position="19"/>
    </location>
</feature>
<evidence type="ECO:0000256" key="3">
    <source>
        <dbReference type="ARBA" id="ARBA00022729"/>
    </source>
</evidence>
<comment type="subcellular location">
    <subcellularLocation>
        <location evidence="1">Secreted</location>
    </subcellularLocation>
</comment>
<dbReference type="GO" id="GO:0005576">
    <property type="term" value="C:extracellular region"/>
    <property type="evidence" value="ECO:0007669"/>
    <property type="project" value="UniProtKB-SubCell"/>
</dbReference>
<feature type="compositionally biased region" description="Low complexity" evidence="5">
    <location>
        <begin position="155"/>
        <end position="183"/>
    </location>
</feature>
<evidence type="ECO:0000256" key="2">
    <source>
        <dbReference type="ARBA" id="ARBA00022525"/>
    </source>
</evidence>
<keyword evidence="2" id="KW-0964">Secreted</keyword>
<dbReference type="PROSITE" id="PS52012">
    <property type="entry name" value="CFEM"/>
    <property type="match status" value="1"/>
</dbReference>
<keyword evidence="4" id="KW-1015">Disulfide bond</keyword>
<accession>A0A0D7BLL7</accession>
<protein>
    <recommendedName>
        <fullName evidence="7">CFEM domain-containing protein</fullName>
    </recommendedName>
</protein>
<dbReference type="Proteomes" id="UP000054007">
    <property type="component" value="Unassembled WGS sequence"/>
</dbReference>
<evidence type="ECO:0000313" key="9">
    <source>
        <dbReference type="Proteomes" id="UP000054007"/>
    </source>
</evidence>
<keyword evidence="3 6" id="KW-0732">Signal</keyword>
<feature type="region of interest" description="Disordered" evidence="5">
    <location>
        <begin position="155"/>
        <end position="187"/>
    </location>
</feature>
<evidence type="ECO:0000256" key="1">
    <source>
        <dbReference type="ARBA" id="ARBA00004613"/>
    </source>
</evidence>
<evidence type="ECO:0000259" key="7">
    <source>
        <dbReference type="PROSITE" id="PS52012"/>
    </source>
</evidence>
<feature type="domain" description="CFEM" evidence="7">
    <location>
        <begin position="47"/>
        <end position="165"/>
    </location>
</feature>
<evidence type="ECO:0000256" key="4">
    <source>
        <dbReference type="ARBA" id="ARBA00023157"/>
    </source>
</evidence>
<evidence type="ECO:0000313" key="8">
    <source>
        <dbReference type="EMBL" id="KIY71337.1"/>
    </source>
</evidence>
<name>A0A0D7BLL7_9AGAR</name>
<dbReference type="OrthoDB" id="3267106at2759"/>
<dbReference type="EMBL" id="KN880455">
    <property type="protein sequence ID" value="KIY71337.1"/>
    <property type="molecule type" value="Genomic_DNA"/>
</dbReference>